<dbReference type="PANTHER" id="PTHR43156">
    <property type="entry name" value="STAGE II SPORULATION PROTEIN E-RELATED"/>
    <property type="match status" value="1"/>
</dbReference>
<dbReference type="SUPFAM" id="SSF55781">
    <property type="entry name" value="GAF domain-like"/>
    <property type="match status" value="2"/>
</dbReference>
<dbReference type="GO" id="GO:0016791">
    <property type="term" value="F:phosphatase activity"/>
    <property type="evidence" value="ECO:0007669"/>
    <property type="project" value="TreeGrafter"/>
</dbReference>
<sequence length="642" mass="73065">MNQDPVEETLCLLCQEPEVPDGVTRRGRFYCRTCDREWILEKRKITRVGKNILTSQEKTEFLLDCLSLFNSSMGLEDLLFRFTELITERLKRDKIAIFITNLELGEIRLAYYTAKQKSLQRAIKRIRLDYDLSFGVLIESMAKRESRFYVLEDEIHPFYKFYSELTGTKSQLVIPIIYANTAVGMLAVDYEEDDYSVYLEDQEILQLVVGQFAVSLRNSLLYSKSQNQSKNFQSLHTAALTLSKLYLDNHDEMIRMILLTLSGIVESSVACLIEKPVKSMKVKVFKLIRDLENFHISTETNTVDVSTVIHLLHAKETITVDPSDYPVFASIGVIGKEVVIIPISLENGTDCIFTLAKPDSRFPQDELEALNAFVSLARITMENANLYQNLSQKERLEKEIEIAKEIQATLLPRKIPDSKYLLFGGFMVPARGIGGDYYDFILSPNGKELFLCIGDVSGKGVAAGLVMATVRTILHSLVRVKDSPWEIVNDINSYLYTSYKDAATPRFMSLILIRWSLETNQMLVSGAGHGLLYIHRNKTNSLEIVETGGVILGITGDISQFKNEDSIDLKKNDTLLMFTDGVTEALNQSEEQYGDHRLQESFLSSLSLEPKNQLERIYNEIRNFTMEAEQHDDITMVAIRKL</sequence>
<keyword evidence="5" id="KW-1185">Reference proteome</keyword>
<evidence type="ECO:0000313" key="4">
    <source>
        <dbReference type="EMBL" id="TGN06874.1"/>
    </source>
</evidence>
<keyword evidence="1" id="KW-0378">Hydrolase</keyword>
<evidence type="ECO:0000256" key="1">
    <source>
        <dbReference type="ARBA" id="ARBA00022801"/>
    </source>
</evidence>
<name>A0A4R9LL52_9LEPT</name>
<accession>A0A4R9LL52</accession>
<dbReference type="InterPro" id="IPR001932">
    <property type="entry name" value="PPM-type_phosphatase-like_dom"/>
</dbReference>
<evidence type="ECO:0000259" key="3">
    <source>
        <dbReference type="SMART" id="SM00331"/>
    </source>
</evidence>
<dbReference type="PANTHER" id="PTHR43156:SF2">
    <property type="entry name" value="STAGE II SPORULATION PROTEIN E"/>
    <property type="match status" value="1"/>
</dbReference>
<evidence type="ECO:0000313" key="5">
    <source>
        <dbReference type="Proteomes" id="UP000298264"/>
    </source>
</evidence>
<comment type="caution">
    <text evidence="4">The sequence shown here is derived from an EMBL/GenBank/DDBJ whole genome shotgun (WGS) entry which is preliminary data.</text>
</comment>
<organism evidence="4 5">
    <name type="scientific">Leptospira ilyithenensis</name>
    <dbReference type="NCBI Taxonomy" id="2484901"/>
    <lineage>
        <taxon>Bacteria</taxon>
        <taxon>Pseudomonadati</taxon>
        <taxon>Spirochaetota</taxon>
        <taxon>Spirochaetia</taxon>
        <taxon>Leptospirales</taxon>
        <taxon>Leptospiraceae</taxon>
        <taxon>Leptospira</taxon>
    </lineage>
</organism>
<dbReference type="OrthoDB" id="336577at2"/>
<dbReference type="Gene3D" id="3.60.40.10">
    <property type="entry name" value="PPM-type phosphatase domain"/>
    <property type="match status" value="1"/>
</dbReference>
<dbReference type="AlphaFoldDB" id="A0A4R9LL52"/>
<evidence type="ECO:0000259" key="2">
    <source>
        <dbReference type="SMART" id="SM00065"/>
    </source>
</evidence>
<dbReference type="InterPro" id="IPR052016">
    <property type="entry name" value="Bact_Sigma-Reg"/>
</dbReference>
<gene>
    <name evidence="4" type="ORF">EHS11_17170</name>
</gene>
<protein>
    <submittedName>
        <fullName evidence="4">Serine/threonine protein phosphatase</fullName>
    </submittedName>
</protein>
<dbReference type="InterPro" id="IPR029016">
    <property type="entry name" value="GAF-like_dom_sf"/>
</dbReference>
<dbReference type="EMBL" id="RQHV01000062">
    <property type="protein sequence ID" value="TGN06874.1"/>
    <property type="molecule type" value="Genomic_DNA"/>
</dbReference>
<dbReference type="InterPro" id="IPR003018">
    <property type="entry name" value="GAF"/>
</dbReference>
<proteinExistence type="predicted"/>
<dbReference type="SMART" id="SM00065">
    <property type="entry name" value="GAF"/>
    <property type="match status" value="1"/>
</dbReference>
<dbReference type="Gene3D" id="3.30.450.40">
    <property type="match status" value="1"/>
</dbReference>
<feature type="domain" description="GAF" evidence="2">
    <location>
        <begin position="74"/>
        <end position="226"/>
    </location>
</feature>
<feature type="domain" description="PPM-type phosphatase" evidence="3">
    <location>
        <begin position="418"/>
        <end position="641"/>
    </location>
</feature>
<dbReference type="InterPro" id="IPR036457">
    <property type="entry name" value="PPM-type-like_dom_sf"/>
</dbReference>
<dbReference type="SUPFAM" id="SSF81606">
    <property type="entry name" value="PP2C-like"/>
    <property type="match status" value="1"/>
</dbReference>
<dbReference type="SMART" id="SM00331">
    <property type="entry name" value="PP2C_SIG"/>
    <property type="match status" value="1"/>
</dbReference>
<reference evidence="4" key="1">
    <citation type="journal article" date="2019" name="PLoS Negl. Trop. Dis.">
        <title>Revisiting the worldwide diversity of Leptospira species in the environment.</title>
        <authorList>
            <person name="Vincent A.T."/>
            <person name="Schiettekatte O."/>
            <person name="Bourhy P."/>
            <person name="Veyrier F.J."/>
            <person name="Picardeau M."/>
        </authorList>
    </citation>
    <scope>NUCLEOTIDE SEQUENCE [LARGE SCALE GENOMIC DNA]</scope>
    <source>
        <strain evidence="4">201400974</strain>
    </source>
</reference>
<dbReference type="Pfam" id="PF07228">
    <property type="entry name" value="SpoIIE"/>
    <property type="match status" value="1"/>
</dbReference>
<dbReference type="Proteomes" id="UP000298264">
    <property type="component" value="Unassembled WGS sequence"/>
</dbReference>
<dbReference type="RefSeq" id="WP_135765600.1">
    <property type="nucleotide sequence ID" value="NZ_RQHV01000062.1"/>
</dbReference>